<keyword evidence="3" id="KW-1185">Reference proteome</keyword>
<evidence type="ECO:0000256" key="1">
    <source>
        <dbReference type="SAM" id="Phobius"/>
    </source>
</evidence>
<feature type="transmembrane region" description="Helical" evidence="1">
    <location>
        <begin position="17"/>
        <end position="33"/>
    </location>
</feature>
<dbReference type="AlphaFoldDB" id="A0A4Y3N6Q1"/>
<reference evidence="2 3" key="1">
    <citation type="submission" date="2019-06" db="EMBL/GenBank/DDBJ databases">
        <title>Whole genome shotgun sequence of Paenarthrobacter aurescens NBRC 12136.</title>
        <authorList>
            <person name="Hosoyama A."/>
            <person name="Uohara A."/>
            <person name="Ohji S."/>
            <person name="Ichikawa N."/>
        </authorList>
    </citation>
    <scope>NUCLEOTIDE SEQUENCE [LARGE SCALE GENOMIC DNA]</scope>
    <source>
        <strain evidence="2 3">NBRC 12136</strain>
    </source>
</reference>
<accession>A0A4Y3N6Q1</accession>
<comment type="caution">
    <text evidence="2">The sequence shown here is derived from an EMBL/GenBank/DDBJ whole genome shotgun (WGS) entry which is preliminary data.</text>
</comment>
<name>A0A4Y3N6Q1_PAEAU</name>
<gene>
    <name evidence="2" type="ORF">AAU01_01850</name>
</gene>
<evidence type="ECO:0000313" key="3">
    <source>
        <dbReference type="Proteomes" id="UP000317715"/>
    </source>
</evidence>
<dbReference type="EMBL" id="BJMD01000001">
    <property type="protein sequence ID" value="GEB17430.1"/>
    <property type="molecule type" value="Genomic_DNA"/>
</dbReference>
<keyword evidence="1" id="KW-0812">Transmembrane</keyword>
<protein>
    <submittedName>
        <fullName evidence="2">Uncharacterized protein</fullName>
    </submittedName>
</protein>
<keyword evidence="1" id="KW-1133">Transmembrane helix</keyword>
<sequence>MRVKGAGGEVGVWDTKLVYYTYVAALLAGLRFSRSKHPQNPRRVWDGREHISSGLFKKAVAQFKKTRSEVLEAFSAQAGESISGGVWRTSGVIALKPSTGLTDGPPPLRQRSARNCSLRLPLSRTSSS</sequence>
<dbReference type="Proteomes" id="UP000317715">
    <property type="component" value="Unassembled WGS sequence"/>
</dbReference>
<evidence type="ECO:0000313" key="2">
    <source>
        <dbReference type="EMBL" id="GEB17430.1"/>
    </source>
</evidence>
<keyword evidence="1" id="KW-0472">Membrane</keyword>
<organism evidence="2 3">
    <name type="scientific">Paenarthrobacter aurescens</name>
    <name type="common">Arthrobacter aurescens</name>
    <dbReference type="NCBI Taxonomy" id="43663"/>
    <lineage>
        <taxon>Bacteria</taxon>
        <taxon>Bacillati</taxon>
        <taxon>Actinomycetota</taxon>
        <taxon>Actinomycetes</taxon>
        <taxon>Micrococcales</taxon>
        <taxon>Micrococcaceae</taxon>
        <taxon>Paenarthrobacter</taxon>
    </lineage>
</organism>
<proteinExistence type="predicted"/>